<dbReference type="Pfam" id="PF01882">
    <property type="entry name" value="DUF58"/>
    <property type="match status" value="1"/>
</dbReference>
<organism evidence="3 4">
    <name type="scientific">Caldimonas aquatica</name>
    <dbReference type="NCBI Taxonomy" id="376175"/>
    <lineage>
        <taxon>Bacteria</taxon>
        <taxon>Pseudomonadati</taxon>
        <taxon>Pseudomonadota</taxon>
        <taxon>Betaproteobacteria</taxon>
        <taxon>Burkholderiales</taxon>
        <taxon>Sphaerotilaceae</taxon>
        <taxon>Caldimonas</taxon>
    </lineage>
</organism>
<dbReference type="InterPro" id="IPR036465">
    <property type="entry name" value="vWFA_dom_sf"/>
</dbReference>
<evidence type="ECO:0000313" key="3">
    <source>
        <dbReference type="EMBL" id="UZD54533.1"/>
    </source>
</evidence>
<dbReference type="SUPFAM" id="SSF53300">
    <property type="entry name" value="vWA-like"/>
    <property type="match status" value="1"/>
</dbReference>
<dbReference type="InterPro" id="IPR002881">
    <property type="entry name" value="DUF58"/>
</dbReference>
<dbReference type="Gene3D" id="3.40.50.410">
    <property type="entry name" value="von Willebrand factor, type A domain"/>
    <property type="match status" value="1"/>
</dbReference>
<evidence type="ECO:0000313" key="4">
    <source>
        <dbReference type="Proteomes" id="UP001163266"/>
    </source>
</evidence>
<dbReference type="Proteomes" id="UP001163266">
    <property type="component" value="Chromosome"/>
</dbReference>
<proteinExistence type="predicted"/>
<accession>A0ABY6MR94</accession>
<evidence type="ECO:0000259" key="2">
    <source>
        <dbReference type="Pfam" id="PF01882"/>
    </source>
</evidence>
<protein>
    <submittedName>
        <fullName evidence="3">DUF58 domain-containing protein</fullName>
    </submittedName>
</protein>
<feature type="domain" description="DUF58" evidence="2">
    <location>
        <begin position="43"/>
        <end position="269"/>
    </location>
</feature>
<dbReference type="PANTHER" id="PTHR33608">
    <property type="entry name" value="BLL2464 PROTEIN"/>
    <property type="match status" value="1"/>
</dbReference>
<sequence>MLRTRDAERVLRGLEWTVLRRLDGWLEGDYRTLFRGLGLDLADLREYQYHDDVRHIDWNVTARMSSPYVRQFHQDREASAWFLLDVSPSVDFGTAGRTKRDVLVDAVAVFGRLVGSHGNRVGAILYDRDVEAVVPARAGRGPLLQLLHRLVAPSRASGGERSRSARGGAAGPTDLGALLRHADAVIRRRSMVFVVSDFICPPGWTAALGRLVQRHDVLAIRLVDPLERQLPDVGLLVMQDAETGEQLLVDTHGRGFRRRFEEAAAAREEQLRIAFGDAGVDALELSTDEDMLHAVRRFVELRRTRLRLATGGLPSAPTAADGAGPGLRAAARPGAQSGA</sequence>
<reference evidence="3" key="1">
    <citation type="submission" date="2022-10" db="EMBL/GenBank/DDBJ databases">
        <title>Complete genome sequence of Schlegelella aquatica LMG 23380.</title>
        <authorList>
            <person name="Musilova J."/>
            <person name="Kourilova X."/>
            <person name="Bezdicek M."/>
            <person name="Hermankova K."/>
            <person name="Obruca S."/>
            <person name="Sedlar K."/>
        </authorList>
    </citation>
    <scope>NUCLEOTIDE SEQUENCE</scope>
    <source>
        <strain evidence="3">LMG 23380</strain>
    </source>
</reference>
<evidence type="ECO:0000256" key="1">
    <source>
        <dbReference type="SAM" id="MobiDB-lite"/>
    </source>
</evidence>
<name>A0ABY6MR94_9BURK</name>
<dbReference type="EMBL" id="CP110257">
    <property type="protein sequence ID" value="UZD54533.1"/>
    <property type="molecule type" value="Genomic_DNA"/>
</dbReference>
<keyword evidence="4" id="KW-1185">Reference proteome</keyword>
<dbReference type="PANTHER" id="PTHR33608:SF6">
    <property type="entry name" value="BLL2464 PROTEIN"/>
    <property type="match status" value="1"/>
</dbReference>
<feature type="region of interest" description="Disordered" evidence="1">
    <location>
        <begin position="311"/>
        <end position="339"/>
    </location>
</feature>
<gene>
    <name evidence="3" type="ORF">OMP39_12825</name>
</gene>